<feature type="region of interest" description="Disordered" evidence="1">
    <location>
        <begin position="1"/>
        <end position="34"/>
    </location>
</feature>
<reference evidence="2 3" key="1">
    <citation type="submission" date="2019-08" db="EMBL/GenBank/DDBJ databases">
        <title>The genome sequence of a newly discovered highly antifungal drug resistant Aspergillus species, Aspergillus tanneri NIH 1004.</title>
        <authorList>
            <person name="Mounaud S."/>
            <person name="Singh I."/>
            <person name="Joardar V."/>
            <person name="Pakala S."/>
            <person name="Pakala S."/>
            <person name="Venepally P."/>
            <person name="Chung J.K."/>
            <person name="Losada L."/>
            <person name="Nierman W.C."/>
        </authorList>
    </citation>
    <scope>NUCLEOTIDE SEQUENCE [LARGE SCALE GENOMIC DNA]</scope>
    <source>
        <strain evidence="2 3">NIH1004</strain>
    </source>
</reference>
<comment type="caution">
    <text evidence="2">The sequence shown here is derived from an EMBL/GenBank/DDBJ whole genome shotgun (WGS) entry which is preliminary data.</text>
</comment>
<dbReference type="GeneID" id="54329327"/>
<dbReference type="OrthoDB" id="4330117at2759"/>
<dbReference type="EMBL" id="QUQM01000004">
    <property type="protein sequence ID" value="KAA8647923.1"/>
    <property type="molecule type" value="Genomic_DNA"/>
</dbReference>
<feature type="compositionally biased region" description="Polar residues" evidence="1">
    <location>
        <begin position="21"/>
        <end position="34"/>
    </location>
</feature>
<sequence>MPSAPYSEVPLNQPRHRLSLARNSTPKSLSGETNTQLIGLEYQEGTTPNAGSENTGSGCGHQPQASHCDVRDACNMGLTPKNSIGDPAMTSWICKLSDINMQLHQHKLSIAAIEVEQVTGQRTSGPDSPQRDQKVAVDRTFNLSYQFTEILIDILSRPDTGVMTAPLELDQSSQLLVLSGYLCLVESYDQILQHIKTWTDIRLKMGVSISDEHFPIQLPSLAIGSFQLPTSSSTRPLVLMCIIEAMIVQIRDQVSETMRPINNRNGPTRNSDGHGLSGVTKVTLDAIRVQEDSTMKLLHEVWRHALRCGVP</sequence>
<name>A0A5M9MSR9_9EURO</name>
<organism evidence="2 3">
    <name type="scientific">Aspergillus tanneri</name>
    <dbReference type="NCBI Taxonomy" id="1220188"/>
    <lineage>
        <taxon>Eukaryota</taxon>
        <taxon>Fungi</taxon>
        <taxon>Dikarya</taxon>
        <taxon>Ascomycota</taxon>
        <taxon>Pezizomycotina</taxon>
        <taxon>Eurotiomycetes</taxon>
        <taxon>Eurotiomycetidae</taxon>
        <taxon>Eurotiales</taxon>
        <taxon>Aspergillaceae</taxon>
        <taxon>Aspergillus</taxon>
        <taxon>Aspergillus subgen. Circumdati</taxon>
    </lineage>
</organism>
<dbReference type="VEuPathDB" id="FungiDB:EYZ11_007036"/>
<evidence type="ECO:0000256" key="1">
    <source>
        <dbReference type="SAM" id="MobiDB-lite"/>
    </source>
</evidence>
<protein>
    <submittedName>
        <fullName evidence="2">Uncharacterized protein</fullName>
    </submittedName>
</protein>
<gene>
    <name evidence="2" type="ORF">ATNIH1004_006625</name>
</gene>
<accession>A0A5M9MSR9</accession>
<dbReference type="Proteomes" id="UP000324241">
    <property type="component" value="Unassembled WGS sequence"/>
</dbReference>
<dbReference type="RefSeq" id="XP_033427284.1">
    <property type="nucleotide sequence ID" value="XM_033571252.1"/>
</dbReference>
<proteinExistence type="predicted"/>
<evidence type="ECO:0000313" key="3">
    <source>
        <dbReference type="Proteomes" id="UP000324241"/>
    </source>
</evidence>
<evidence type="ECO:0000313" key="2">
    <source>
        <dbReference type="EMBL" id="KAA8647923.1"/>
    </source>
</evidence>
<dbReference type="AlphaFoldDB" id="A0A5M9MSR9"/>